<feature type="binding site" evidence="3">
    <location>
        <position position="341"/>
    </location>
    <ligand>
        <name>CTP</name>
        <dbReference type="ChEBI" id="CHEBI:37563"/>
    </ligand>
</feature>
<dbReference type="Pfam" id="PF02441">
    <property type="entry name" value="Flavoprotein"/>
    <property type="match status" value="1"/>
</dbReference>
<dbReference type="InterPro" id="IPR036551">
    <property type="entry name" value="Flavin_trans-like"/>
</dbReference>
<dbReference type="Pfam" id="PF04127">
    <property type="entry name" value="DFP"/>
    <property type="match status" value="1"/>
</dbReference>
<comment type="caution">
    <text evidence="3">Lacks conserved residue(s) required for the propagation of feature annotation.</text>
</comment>
<keyword evidence="3" id="KW-0479">Metal-binding</keyword>
<comment type="caution">
    <text evidence="8">The sequence shown here is derived from an EMBL/GenBank/DDBJ whole genome shotgun (WGS) entry which is preliminary data.</text>
</comment>
<proteinExistence type="inferred from homology"/>
<feature type="binding site" evidence="3">
    <location>
        <begin position="305"/>
        <end position="308"/>
    </location>
    <ligand>
        <name>CTP</name>
        <dbReference type="ChEBI" id="CHEBI:37563"/>
    </ligand>
</feature>
<comment type="cofactor">
    <cofactor evidence="3">
        <name>Mg(2+)</name>
        <dbReference type="ChEBI" id="CHEBI:18420"/>
    </cofactor>
</comment>
<evidence type="ECO:0000256" key="4">
    <source>
        <dbReference type="RuleBase" id="RU364078"/>
    </source>
</evidence>
<evidence type="ECO:0000256" key="2">
    <source>
        <dbReference type="ARBA" id="ARBA00023239"/>
    </source>
</evidence>
<dbReference type="PANTHER" id="PTHR14359:SF6">
    <property type="entry name" value="PHOSPHOPANTOTHENOYLCYSTEINE DECARBOXYLASE"/>
    <property type="match status" value="1"/>
</dbReference>
<keyword evidence="2 3" id="KW-0456">Lyase</keyword>
<comment type="similarity">
    <text evidence="3 4">In the C-terminal section; belongs to the PPC synthetase family.</text>
</comment>
<keyword evidence="3 4" id="KW-0436">Ligase</keyword>
<comment type="function">
    <text evidence="4">Catalyzes two steps in the biosynthesis of coenzyme A. In the first step cysteine is conjugated to 4'-phosphopantothenate to form 4-phosphopantothenoylcysteine, in the latter compound is decarboxylated to form 4'-phosphopantotheine.</text>
</comment>
<dbReference type="EC" id="4.1.1.36" evidence="3"/>
<evidence type="ECO:0000313" key="8">
    <source>
        <dbReference type="EMBL" id="MBM0103798.1"/>
    </source>
</evidence>
<feature type="binding site" evidence="3">
    <location>
        <position position="289"/>
    </location>
    <ligand>
        <name>CTP</name>
        <dbReference type="ChEBI" id="CHEBI:37563"/>
    </ligand>
</feature>
<feature type="binding site" evidence="3">
    <location>
        <position position="323"/>
    </location>
    <ligand>
        <name>CTP</name>
        <dbReference type="ChEBI" id="CHEBI:37563"/>
    </ligand>
</feature>
<feature type="region of interest" description="Phosphopantothenate--cysteine ligase" evidence="3">
    <location>
        <begin position="191"/>
        <end position="420"/>
    </location>
</feature>
<dbReference type="EMBL" id="JAEVLS010000001">
    <property type="protein sequence ID" value="MBM0103798.1"/>
    <property type="molecule type" value="Genomic_DNA"/>
</dbReference>
<keyword evidence="3" id="KW-0511">Multifunctional enzyme</keyword>
<accession>A0ABS1WS34</accession>
<keyword evidence="9" id="KW-1185">Reference proteome</keyword>
<reference evidence="8 9" key="1">
    <citation type="journal article" date="2021" name="Int. J. Syst. Evol. Microbiol.">
        <title>Steroidobacter gossypii sp. nov., isolated from soil of cotton cropping field.</title>
        <authorList>
            <person name="Huang R."/>
            <person name="Yang S."/>
            <person name="Zhen C."/>
            <person name="Liu W."/>
        </authorList>
    </citation>
    <scope>NUCLEOTIDE SEQUENCE [LARGE SCALE GENOMIC DNA]</scope>
    <source>
        <strain evidence="8 9">S1-65</strain>
    </source>
</reference>
<feature type="domain" description="Flavoprotein" evidence="6">
    <location>
        <begin position="7"/>
        <end position="177"/>
    </location>
</feature>
<feature type="active site" description="Proton donor" evidence="3">
    <location>
        <position position="158"/>
    </location>
</feature>
<feature type="binding site" evidence="3">
    <location>
        <position position="279"/>
    </location>
    <ligand>
        <name>CTP</name>
        <dbReference type="ChEBI" id="CHEBI:37563"/>
    </ligand>
</feature>
<feature type="region of interest" description="Disordered" evidence="5">
    <location>
        <begin position="398"/>
        <end position="420"/>
    </location>
</feature>
<dbReference type="EC" id="6.3.2.5" evidence="3"/>
<comment type="catalytic activity">
    <reaction evidence="3 4">
        <text>N-[(R)-4-phosphopantothenoyl]-L-cysteine + H(+) = (R)-4'-phosphopantetheine + CO2</text>
        <dbReference type="Rhea" id="RHEA:16793"/>
        <dbReference type="ChEBI" id="CHEBI:15378"/>
        <dbReference type="ChEBI" id="CHEBI:16526"/>
        <dbReference type="ChEBI" id="CHEBI:59458"/>
        <dbReference type="ChEBI" id="CHEBI:61723"/>
        <dbReference type="EC" id="4.1.1.36"/>
    </reaction>
</comment>
<comment type="pathway">
    <text evidence="3 4">Cofactor biosynthesis; coenzyme A biosynthesis; CoA from (R)-pantothenate: step 3/5.</text>
</comment>
<keyword evidence="3 4" id="KW-0288">FMN</keyword>
<dbReference type="PANTHER" id="PTHR14359">
    <property type="entry name" value="HOMO-OLIGOMERIC FLAVIN CONTAINING CYS DECARBOXYLASE FAMILY"/>
    <property type="match status" value="1"/>
</dbReference>
<comment type="function">
    <text evidence="3">Catalyzes two sequential steps in the biosynthesis of coenzyme A. In the first step cysteine is conjugated to 4'-phosphopantothenate to form 4-phosphopantothenoylcysteine. In the second step the latter compound is decarboxylated to form 4'-phosphopantotheine.</text>
</comment>
<dbReference type="Proteomes" id="UP000661077">
    <property type="component" value="Unassembled WGS sequence"/>
</dbReference>
<feature type="binding site" evidence="3">
    <location>
        <position position="337"/>
    </location>
    <ligand>
        <name>CTP</name>
        <dbReference type="ChEBI" id="CHEBI:37563"/>
    </ligand>
</feature>
<keyword evidence="3" id="KW-0460">Magnesium</keyword>
<sequence>MSSQPRKIVLGVTGGIAAYKSPDLVRRLIDQGAEVQVVMSRGAQQFVTALTFQAVSGKPVRDDLWDESGEAAMGHIELARWADEIVIAPATADFLAKLTHGFADDLLTTLCLATTAPITVAPAMNRQMWANAATQANVRTLKERGVRVLGPASGEQACGEVGVGRMLEPTQIAAEIFTTRGGAGPLQGLKVVVTAGPTREKIDPVRFISNRSSGKMGYAVAEAAREAGAAVVLVSGPVQIPTPRGVDRVDVESAEQMLSAVQSNLVGADIFIAAAAVSDYRCREIAGEKIKKTSDTLNLALARAPDVLATVSRSEAHPFLVGFAAETEHVERNALIKLNNKNLDMIAANKVGDGLAFDKDENALTVYWQGGKQELSMTSKTALARQLVELIAQRYHARGAHPTPTQTSVSTTPLSAAHAR</sequence>
<dbReference type="GO" id="GO:0004632">
    <property type="term" value="F:phosphopantothenate--cysteine ligase activity"/>
    <property type="evidence" value="ECO:0007669"/>
    <property type="project" value="UniProtKB-EC"/>
</dbReference>
<keyword evidence="3 4" id="KW-0285">Flavoprotein</keyword>
<name>A0ABS1WS34_9GAMM</name>
<dbReference type="InterPro" id="IPR005252">
    <property type="entry name" value="CoaBC"/>
</dbReference>
<evidence type="ECO:0000256" key="1">
    <source>
        <dbReference type="ARBA" id="ARBA00022793"/>
    </source>
</evidence>
<dbReference type="Gene3D" id="3.40.50.1950">
    <property type="entry name" value="Flavin prenyltransferase-like"/>
    <property type="match status" value="1"/>
</dbReference>
<dbReference type="Gene3D" id="3.40.50.10300">
    <property type="entry name" value="CoaB-like"/>
    <property type="match status" value="1"/>
</dbReference>
<dbReference type="HAMAP" id="MF_02225">
    <property type="entry name" value="CoaBC"/>
    <property type="match status" value="1"/>
</dbReference>
<dbReference type="InterPro" id="IPR003382">
    <property type="entry name" value="Flavoprotein"/>
</dbReference>
<comment type="similarity">
    <text evidence="3 4">In the N-terminal section; belongs to the HFCD (homo-oligomeric flavin containing Cys decarboxylase) superfamily.</text>
</comment>
<protein>
    <recommendedName>
        <fullName evidence="3">Coenzyme A biosynthesis bifunctional protein CoaBC</fullName>
    </recommendedName>
    <alternativeName>
        <fullName evidence="3">DNA/pantothenate metabolism flavoprotein</fullName>
    </alternativeName>
    <alternativeName>
        <fullName evidence="3">Phosphopantothenoylcysteine synthetase/decarboxylase</fullName>
        <shortName evidence="3">PPCS-PPCDC</shortName>
    </alternativeName>
    <domain>
        <recommendedName>
            <fullName evidence="3">Phosphopantothenoylcysteine decarboxylase</fullName>
            <shortName evidence="3">PPC decarboxylase</shortName>
            <shortName evidence="3">PPC-DC</shortName>
            <ecNumber evidence="3">4.1.1.36</ecNumber>
        </recommendedName>
        <alternativeName>
            <fullName evidence="3">CoaC</fullName>
        </alternativeName>
    </domain>
    <domain>
        <recommendedName>
            <fullName evidence="3">Phosphopantothenate--cysteine ligase</fullName>
            <ecNumber evidence="3">6.3.2.5</ecNumber>
        </recommendedName>
        <alternativeName>
            <fullName evidence="3">CoaB</fullName>
        </alternativeName>
        <alternativeName>
            <fullName evidence="3">Phosphopantothenoylcysteine synthetase</fullName>
            <shortName evidence="3">PPC synthetase</shortName>
            <shortName evidence="3">PPC-S</shortName>
        </alternativeName>
    </domain>
</protein>
<dbReference type="SUPFAM" id="SSF102645">
    <property type="entry name" value="CoaB-like"/>
    <property type="match status" value="1"/>
</dbReference>
<feature type="region of interest" description="Phosphopantothenoylcysteine decarboxylase" evidence="3">
    <location>
        <begin position="1"/>
        <end position="190"/>
    </location>
</feature>
<feature type="domain" description="DNA/pantothenate metabolism flavoprotein C-terminal" evidence="7">
    <location>
        <begin position="186"/>
        <end position="393"/>
    </location>
</feature>
<evidence type="ECO:0000256" key="5">
    <source>
        <dbReference type="SAM" id="MobiDB-lite"/>
    </source>
</evidence>
<dbReference type="InterPro" id="IPR035929">
    <property type="entry name" value="CoaB-like_sf"/>
</dbReference>
<organism evidence="8 9">
    <name type="scientific">Steroidobacter gossypii</name>
    <dbReference type="NCBI Taxonomy" id="2805490"/>
    <lineage>
        <taxon>Bacteria</taxon>
        <taxon>Pseudomonadati</taxon>
        <taxon>Pseudomonadota</taxon>
        <taxon>Gammaproteobacteria</taxon>
        <taxon>Steroidobacterales</taxon>
        <taxon>Steroidobacteraceae</taxon>
        <taxon>Steroidobacter</taxon>
    </lineage>
</organism>
<evidence type="ECO:0000313" key="9">
    <source>
        <dbReference type="Proteomes" id="UP000661077"/>
    </source>
</evidence>
<evidence type="ECO:0000256" key="3">
    <source>
        <dbReference type="HAMAP-Rule" id="MF_02225"/>
    </source>
</evidence>
<evidence type="ECO:0000259" key="7">
    <source>
        <dbReference type="Pfam" id="PF04127"/>
    </source>
</evidence>
<comment type="catalytic activity">
    <reaction evidence="3 4">
        <text>(R)-4'-phosphopantothenate + L-cysteine + CTP = N-[(R)-4-phosphopantothenoyl]-L-cysteine + CMP + diphosphate + H(+)</text>
        <dbReference type="Rhea" id="RHEA:19397"/>
        <dbReference type="ChEBI" id="CHEBI:10986"/>
        <dbReference type="ChEBI" id="CHEBI:15378"/>
        <dbReference type="ChEBI" id="CHEBI:33019"/>
        <dbReference type="ChEBI" id="CHEBI:35235"/>
        <dbReference type="ChEBI" id="CHEBI:37563"/>
        <dbReference type="ChEBI" id="CHEBI:59458"/>
        <dbReference type="ChEBI" id="CHEBI:60377"/>
        <dbReference type="EC" id="6.3.2.5"/>
    </reaction>
</comment>
<keyword evidence="1 3" id="KW-0210">Decarboxylase</keyword>
<dbReference type="RefSeq" id="WP_203165756.1">
    <property type="nucleotide sequence ID" value="NZ_JAEVLS010000001.1"/>
</dbReference>
<dbReference type="InterPro" id="IPR007085">
    <property type="entry name" value="DNA/pantothenate-metab_flavo_C"/>
</dbReference>
<comment type="cofactor">
    <cofactor evidence="3">
        <name>FMN</name>
        <dbReference type="ChEBI" id="CHEBI:58210"/>
    </cofactor>
    <text evidence="3">Binds 1 FMN per subunit.</text>
</comment>
<evidence type="ECO:0000259" key="6">
    <source>
        <dbReference type="Pfam" id="PF02441"/>
    </source>
</evidence>
<dbReference type="GO" id="GO:0004633">
    <property type="term" value="F:phosphopantothenoylcysteine decarboxylase activity"/>
    <property type="evidence" value="ECO:0007669"/>
    <property type="project" value="UniProtKB-EC"/>
</dbReference>
<feature type="compositionally biased region" description="Low complexity" evidence="5">
    <location>
        <begin position="402"/>
        <end position="420"/>
    </location>
</feature>
<gene>
    <name evidence="3 8" type="primary">coaBC</name>
    <name evidence="8" type="ORF">JM946_03545</name>
</gene>
<comment type="pathway">
    <text evidence="3 4">Cofactor biosynthesis; coenzyme A biosynthesis; CoA from (R)-pantothenate: step 2/5.</text>
</comment>
<dbReference type="NCBIfam" id="TIGR00521">
    <property type="entry name" value="coaBC_dfp"/>
    <property type="match status" value="1"/>
</dbReference>
<dbReference type="SUPFAM" id="SSF52507">
    <property type="entry name" value="Homo-oligomeric flavin-containing Cys decarboxylases, HFCD"/>
    <property type="match status" value="1"/>
</dbReference>